<evidence type="ECO:0000313" key="4">
    <source>
        <dbReference type="EMBL" id="MBR0671569.1"/>
    </source>
</evidence>
<feature type="domain" description="DUF3592" evidence="3">
    <location>
        <begin position="67"/>
        <end position="129"/>
    </location>
</feature>
<name>A0A9X9WWP0_9PROT</name>
<organism evidence="4 5">
    <name type="scientific">Neoroseomonas soli</name>
    <dbReference type="NCBI Taxonomy" id="1081025"/>
    <lineage>
        <taxon>Bacteria</taxon>
        <taxon>Pseudomonadati</taxon>
        <taxon>Pseudomonadota</taxon>
        <taxon>Alphaproteobacteria</taxon>
        <taxon>Acetobacterales</taxon>
        <taxon>Acetobacteraceae</taxon>
        <taxon>Neoroseomonas</taxon>
    </lineage>
</organism>
<feature type="transmembrane region" description="Helical" evidence="2">
    <location>
        <begin position="32"/>
        <end position="50"/>
    </location>
</feature>
<evidence type="ECO:0000256" key="2">
    <source>
        <dbReference type="SAM" id="Phobius"/>
    </source>
</evidence>
<evidence type="ECO:0000259" key="3">
    <source>
        <dbReference type="Pfam" id="PF12158"/>
    </source>
</evidence>
<dbReference type="InterPro" id="IPR021994">
    <property type="entry name" value="DUF3592"/>
</dbReference>
<dbReference type="Pfam" id="PF12158">
    <property type="entry name" value="DUF3592"/>
    <property type="match status" value="1"/>
</dbReference>
<comment type="caution">
    <text evidence="4">The sequence shown here is derived from an EMBL/GenBank/DDBJ whole genome shotgun (WGS) entry which is preliminary data.</text>
</comment>
<feature type="transmembrane region" description="Helical" evidence="2">
    <location>
        <begin position="141"/>
        <end position="162"/>
    </location>
</feature>
<accession>A0A9X9WWP0</accession>
<proteinExistence type="predicted"/>
<keyword evidence="5" id="KW-1185">Reference proteome</keyword>
<dbReference type="Proteomes" id="UP001138751">
    <property type="component" value="Unassembled WGS sequence"/>
</dbReference>
<reference evidence="4" key="2">
    <citation type="journal article" date="2021" name="Syst. Appl. Microbiol.">
        <title>Roseomonas hellenica sp. nov., isolated from roots of wild-growing Alkanna tinctoria.</title>
        <authorList>
            <person name="Rat A."/>
            <person name="Naranjo H.D."/>
            <person name="Lebbe L."/>
            <person name="Cnockaert M."/>
            <person name="Krigas N."/>
            <person name="Grigoriadou K."/>
            <person name="Maloupa E."/>
            <person name="Willems A."/>
        </authorList>
    </citation>
    <scope>NUCLEOTIDE SEQUENCE</scope>
    <source>
        <strain evidence="4">LMG 31231</strain>
    </source>
</reference>
<evidence type="ECO:0000256" key="1">
    <source>
        <dbReference type="SAM" id="MobiDB-lite"/>
    </source>
</evidence>
<dbReference type="RefSeq" id="WP_211861937.1">
    <property type="nucleotide sequence ID" value="NZ_JAAEDM010000021.1"/>
</dbReference>
<dbReference type="AlphaFoldDB" id="A0A9X9WWP0"/>
<dbReference type="EMBL" id="JAAEDM010000021">
    <property type="protein sequence ID" value="MBR0671569.1"/>
    <property type="molecule type" value="Genomic_DNA"/>
</dbReference>
<reference evidence="4" key="1">
    <citation type="submission" date="2020-01" db="EMBL/GenBank/DDBJ databases">
        <authorList>
            <person name="Rat A."/>
        </authorList>
    </citation>
    <scope>NUCLEOTIDE SEQUENCE</scope>
    <source>
        <strain evidence="4">LMG 31231</strain>
    </source>
</reference>
<feature type="region of interest" description="Disordered" evidence="1">
    <location>
        <begin position="1"/>
        <end position="24"/>
    </location>
</feature>
<keyword evidence="2" id="KW-1133">Transmembrane helix</keyword>
<sequence length="170" mass="18490">MAVTVPAPNPHPAPAGRGGHARGAPPSRTSRWIYLAFFAGLGVLFAWHAWSQADAYWALDTHGQRAEAVILRYEEVRGRRSTTRYPVFQFATPEGRKVEATSGVSADPSEWPRGRRLVVVYDPGNPANVRPAAAVAAGPGITPWVLGLLAFVMFALASVFLIPDRPRKIH</sequence>
<evidence type="ECO:0000313" key="5">
    <source>
        <dbReference type="Proteomes" id="UP001138751"/>
    </source>
</evidence>
<keyword evidence="2" id="KW-0472">Membrane</keyword>
<gene>
    <name evidence="4" type="ORF">GXW76_10335</name>
</gene>
<keyword evidence="2" id="KW-0812">Transmembrane</keyword>
<protein>
    <submittedName>
        <fullName evidence="4">DUF3592 domain-containing protein</fullName>
    </submittedName>
</protein>